<sequence>MASSGPERVMTARASATLAFVAGEASGDLLAGHLLSALRDRAPELNRVGIGGPRMQAAGFNAWWPSERLAVNGYADVLARLPELLLMRRRLRGRLLAEPPAVFVGVDAPDFNLQLERRLRQAGIPVAHLVSPSIWAWRRERIELIRQAVDHMLCIFPFEPALYADTGVKATYIGHPLAEVIPLEPDREAARRALALPADGRCLAVLPGSRRAEVKHLIAPFLAAAALLVQRGLMSRVVVPIAHAGLRPMVLQAAAAHPDLPLHLIDAQSHTVLAACHLALVASGTATLECALFKRPMVIGYRMSALSYRMMSGRGYLPDVGLPNILAGKRLVPELLQHDCTPLALADAASDLLEHPAQLQHLQDRFTDMHLSLRRDTAALASQAILDMISA</sequence>
<evidence type="ECO:0000256" key="1">
    <source>
        <dbReference type="ARBA" id="ARBA00002056"/>
    </source>
</evidence>
<keyword evidence="5 11" id="KW-0444">Lipid biosynthesis</keyword>
<dbReference type="STRING" id="75379.Tint_2127"/>
<name>D5X3C0_THIK1</name>
<evidence type="ECO:0000256" key="7">
    <source>
        <dbReference type="ARBA" id="ARBA00022676"/>
    </source>
</evidence>
<evidence type="ECO:0000256" key="6">
    <source>
        <dbReference type="ARBA" id="ARBA00022556"/>
    </source>
</evidence>
<dbReference type="GO" id="GO:0009245">
    <property type="term" value="P:lipid A biosynthetic process"/>
    <property type="evidence" value="ECO:0007669"/>
    <property type="project" value="UniProtKB-UniRule"/>
</dbReference>
<dbReference type="eggNOG" id="COG0763">
    <property type="taxonomic scope" value="Bacteria"/>
</dbReference>
<evidence type="ECO:0000256" key="10">
    <source>
        <dbReference type="ARBA" id="ARBA00048975"/>
    </source>
</evidence>
<dbReference type="EMBL" id="CP002021">
    <property type="protein sequence ID" value="ADG31478.1"/>
    <property type="molecule type" value="Genomic_DNA"/>
</dbReference>
<organism evidence="12">
    <name type="scientific">Thiomonas intermedia (strain K12)</name>
    <name type="common">Thiobacillus intermedius</name>
    <dbReference type="NCBI Taxonomy" id="75379"/>
    <lineage>
        <taxon>Bacteria</taxon>
        <taxon>Pseudomonadati</taxon>
        <taxon>Pseudomonadota</taxon>
        <taxon>Betaproteobacteria</taxon>
        <taxon>Burkholderiales</taxon>
        <taxon>Thiomonas</taxon>
    </lineage>
</organism>
<evidence type="ECO:0000256" key="2">
    <source>
        <dbReference type="ARBA" id="ARBA00007868"/>
    </source>
</evidence>
<dbReference type="GO" id="GO:0008915">
    <property type="term" value="F:lipid-A-disaccharide synthase activity"/>
    <property type="evidence" value="ECO:0007669"/>
    <property type="project" value="UniProtKB-UniRule"/>
</dbReference>
<dbReference type="HAMAP" id="MF_00392">
    <property type="entry name" value="LpxB"/>
    <property type="match status" value="1"/>
</dbReference>
<keyword evidence="6 11" id="KW-0441">Lipid A biosynthesis</keyword>
<dbReference type="SUPFAM" id="SSF53756">
    <property type="entry name" value="UDP-Glycosyltransferase/glycogen phosphorylase"/>
    <property type="match status" value="1"/>
</dbReference>
<dbReference type="Pfam" id="PF02684">
    <property type="entry name" value="LpxB"/>
    <property type="match status" value="1"/>
</dbReference>
<evidence type="ECO:0000256" key="11">
    <source>
        <dbReference type="HAMAP-Rule" id="MF_00392"/>
    </source>
</evidence>
<evidence type="ECO:0000256" key="8">
    <source>
        <dbReference type="ARBA" id="ARBA00022679"/>
    </source>
</evidence>
<protein>
    <recommendedName>
        <fullName evidence="4 11">Lipid-A-disaccharide synthase</fullName>
        <ecNumber evidence="3 11">2.4.1.182</ecNumber>
    </recommendedName>
</protein>
<evidence type="ECO:0000256" key="9">
    <source>
        <dbReference type="ARBA" id="ARBA00023098"/>
    </source>
</evidence>
<keyword evidence="7 11" id="KW-0328">Glycosyltransferase</keyword>
<dbReference type="InterPro" id="IPR003835">
    <property type="entry name" value="Glyco_trans_19"/>
</dbReference>
<reference evidence="12" key="1">
    <citation type="submission" date="2010-04" db="EMBL/GenBank/DDBJ databases">
        <title>Complete sequence of Thiomonas intermedia K12.</title>
        <authorList>
            <consortium name="US DOE Joint Genome Institute"/>
            <person name="Lucas S."/>
            <person name="Copeland A."/>
            <person name="Lapidus A."/>
            <person name="Cheng J.-F."/>
            <person name="Bruce D."/>
            <person name="Goodwin L."/>
            <person name="Pitluck S."/>
            <person name="Davenport K."/>
            <person name="Detter J.C."/>
            <person name="Han C."/>
            <person name="Tapia R."/>
            <person name="Land M."/>
            <person name="Hauser L."/>
            <person name="Kyrpides N."/>
            <person name="Ovchinnikova G."/>
            <person name="Kerfeld C.A."/>
            <person name="Cannon G.C."/>
            <person name="Heinhorst S."/>
            <person name="Woyke T."/>
        </authorList>
    </citation>
    <scope>NUCLEOTIDE SEQUENCE [LARGE SCALE GENOMIC DNA]</scope>
    <source>
        <strain evidence="12">K12</strain>
    </source>
</reference>
<dbReference type="PANTHER" id="PTHR30372">
    <property type="entry name" value="LIPID-A-DISACCHARIDE SYNTHASE"/>
    <property type="match status" value="1"/>
</dbReference>
<accession>D5X3C0</accession>
<dbReference type="PANTHER" id="PTHR30372:SF4">
    <property type="entry name" value="LIPID-A-DISACCHARIDE SYNTHASE, MITOCHONDRIAL-RELATED"/>
    <property type="match status" value="1"/>
</dbReference>
<dbReference type="GO" id="GO:0005543">
    <property type="term" value="F:phospholipid binding"/>
    <property type="evidence" value="ECO:0007669"/>
    <property type="project" value="TreeGrafter"/>
</dbReference>
<comment type="function">
    <text evidence="1 11">Condensation of UDP-2,3-diacylglucosamine and 2,3-diacylglucosamine-1-phosphate to form lipid A disaccharide, a precursor of lipid A, a phosphorylated glycolipid that anchors the lipopolysaccharide to the outer membrane of the cell.</text>
</comment>
<keyword evidence="9 11" id="KW-0443">Lipid metabolism</keyword>
<evidence type="ECO:0000256" key="3">
    <source>
        <dbReference type="ARBA" id="ARBA00012687"/>
    </source>
</evidence>
<dbReference type="HOGENOM" id="CLU_036577_3_0_4"/>
<evidence type="ECO:0000256" key="5">
    <source>
        <dbReference type="ARBA" id="ARBA00022516"/>
    </source>
</evidence>
<comment type="catalytic activity">
    <reaction evidence="10 11">
        <text>a lipid X + a UDP-2-N,3-O-bis[(3R)-3-hydroxyacyl]-alpha-D-glucosamine = a lipid A disaccharide + UDP + H(+)</text>
        <dbReference type="Rhea" id="RHEA:67828"/>
        <dbReference type="ChEBI" id="CHEBI:15378"/>
        <dbReference type="ChEBI" id="CHEBI:58223"/>
        <dbReference type="ChEBI" id="CHEBI:137748"/>
        <dbReference type="ChEBI" id="CHEBI:176338"/>
        <dbReference type="ChEBI" id="CHEBI:176343"/>
        <dbReference type="EC" id="2.4.1.182"/>
    </reaction>
</comment>
<keyword evidence="8 11" id="KW-0808">Transferase</keyword>
<proteinExistence type="inferred from homology"/>
<evidence type="ECO:0000256" key="4">
    <source>
        <dbReference type="ARBA" id="ARBA00020902"/>
    </source>
</evidence>
<dbReference type="CAZy" id="GT19">
    <property type="family name" value="Glycosyltransferase Family 19"/>
</dbReference>
<dbReference type="UniPathway" id="UPA00973"/>
<dbReference type="NCBIfam" id="TIGR00215">
    <property type="entry name" value="lpxB"/>
    <property type="match status" value="1"/>
</dbReference>
<dbReference type="EC" id="2.4.1.182" evidence="3 11"/>
<gene>
    <name evidence="11" type="primary">lpxB</name>
    <name evidence="12" type="ordered locus">Tint_2127</name>
</gene>
<dbReference type="GO" id="GO:0016020">
    <property type="term" value="C:membrane"/>
    <property type="evidence" value="ECO:0007669"/>
    <property type="project" value="GOC"/>
</dbReference>
<dbReference type="AlphaFoldDB" id="D5X3C0"/>
<evidence type="ECO:0000313" key="12">
    <source>
        <dbReference type="EMBL" id="ADG31478.1"/>
    </source>
</evidence>
<dbReference type="KEGG" id="tin:Tint_2127"/>
<comment type="pathway">
    <text evidence="11">Bacterial outer membrane biogenesis; LPS lipid A biosynthesis.</text>
</comment>
<comment type="similarity">
    <text evidence="2 11">Belongs to the LpxB family.</text>
</comment>